<sequence length="131" mass="13519">MKDEAADRLGVHPGTVVQTRNWPLAAGSFLDGVRAAAAARSGGEVLDESADEIADVVLLRWRAGDGDLVDALMDAAGPLAHGGRIWLVAPAPGCDGRIEPGELAECVRTAGLVQVADVDLGDGWRAAGLRL</sequence>
<dbReference type="RefSeq" id="WP_242376312.1">
    <property type="nucleotide sequence ID" value="NZ_JAKRKC020000002.1"/>
</dbReference>
<name>A0ABT0G3E0_9ACTN</name>
<dbReference type="EMBL" id="JAKRKC020000002">
    <property type="protein sequence ID" value="MCK2219113.1"/>
    <property type="molecule type" value="Genomic_DNA"/>
</dbReference>
<gene>
    <name evidence="1" type="ORF">MF672_035750</name>
</gene>
<proteinExistence type="predicted"/>
<evidence type="ECO:0000313" key="1">
    <source>
        <dbReference type="EMBL" id="MCK2219113.1"/>
    </source>
</evidence>
<organism evidence="1 2">
    <name type="scientific">Actinomadura luzonensis</name>
    <dbReference type="NCBI Taxonomy" id="2805427"/>
    <lineage>
        <taxon>Bacteria</taxon>
        <taxon>Bacillati</taxon>
        <taxon>Actinomycetota</taxon>
        <taxon>Actinomycetes</taxon>
        <taxon>Streptosporangiales</taxon>
        <taxon>Thermomonosporaceae</taxon>
        <taxon>Actinomadura</taxon>
    </lineage>
</organism>
<protein>
    <submittedName>
        <fullName evidence="1">DUF3052 domain-containing protein</fullName>
    </submittedName>
</protein>
<accession>A0ABT0G3E0</accession>
<dbReference type="Proteomes" id="UP001317259">
    <property type="component" value="Unassembled WGS sequence"/>
</dbReference>
<comment type="caution">
    <text evidence="1">The sequence shown here is derived from an EMBL/GenBank/DDBJ whole genome shotgun (WGS) entry which is preliminary data.</text>
</comment>
<dbReference type="InterPro" id="IPR021412">
    <property type="entry name" value="DUF3052"/>
</dbReference>
<evidence type="ECO:0000313" key="2">
    <source>
        <dbReference type="Proteomes" id="UP001317259"/>
    </source>
</evidence>
<dbReference type="Pfam" id="PF11253">
    <property type="entry name" value="DUF3052"/>
    <property type="match status" value="1"/>
</dbReference>
<reference evidence="1 2" key="1">
    <citation type="submission" date="2022-04" db="EMBL/GenBank/DDBJ databases">
        <title>Genome draft of Actinomadura sp. ATCC 31491.</title>
        <authorList>
            <person name="Shi X."/>
            <person name="Du Y."/>
        </authorList>
    </citation>
    <scope>NUCLEOTIDE SEQUENCE [LARGE SCALE GENOMIC DNA]</scope>
    <source>
        <strain evidence="1 2">ATCC 31491</strain>
    </source>
</reference>
<keyword evidence="2" id="KW-1185">Reference proteome</keyword>